<evidence type="ECO:0000313" key="9">
    <source>
        <dbReference type="EMBL" id="PIK60036.1"/>
    </source>
</evidence>
<dbReference type="PANTHER" id="PTHR47240:SF2">
    <property type="entry name" value="CHROMO DOMAIN-CONTAINING PROTEIN LHP1"/>
    <property type="match status" value="1"/>
</dbReference>
<feature type="domain" description="Chromo" evidence="8">
    <location>
        <begin position="263"/>
        <end position="311"/>
    </location>
</feature>
<dbReference type="AlphaFoldDB" id="A0A2G8LIF4"/>
<evidence type="ECO:0000256" key="1">
    <source>
        <dbReference type="ARBA" id="ARBA00004123"/>
    </source>
</evidence>
<dbReference type="OrthoDB" id="433924at2759"/>
<accession>A0A2G8LIF4</accession>
<dbReference type="InterPro" id="IPR004212">
    <property type="entry name" value="GTF2I"/>
</dbReference>
<comment type="subcellular location">
    <subcellularLocation>
        <location evidence="1">Nucleus</location>
    </subcellularLocation>
</comment>
<evidence type="ECO:0000256" key="4">
    <source>
        <dbReference type="ARBA" id="ARBA00023125"/>
    </source>
</evidence>
<dbReference type="InterPro" id="IPR000953">
    <property type="entry name" value="Chromo/chromo_shadow_dom"/>
</dbReference>
<dbReference type="EMBL" id="MRZV01000067">
    <property type="protein sequence ID" value="PIK60036.1"/>
    <property type="molecule type" value="Genomic_DNA"/>
</dbReference>
<dbReference type="Gene3D" id="2.40.50.40">
    <property type="match status" value="1"/>
</dbReference>
<dbReference type="GO" id="GO:0003677">
    <property type="term" value="F:DNA binding"/>
    <property type="evidence" value="ECO:0007669"/>
    <property type="project" value="UniProtKB-KW"/>
</dbReference>
<dbReference type="Proteomes" id="UP000230750">
    <property type="component" value="Unassembled WGS sequence"/>
</dbReference>
<proteinExistence type="predicted"/>
<keyword evidence="2" id="KW-0677">Repeat</keyword>
<protein>
    <recommendedName>
        <fullName evidence="8">Chromo domain-containing protein</fullName>
    </recommendedName>
</protein>
<dbReference type="PROSITE" id="PS51139">
    <property type="entry name" value="GTF2I"/>
    <property type="match status" value="1"/>
</dbReference>
<evidence type="ECO:0000259" key="8">
    <source>
        <dbReference type="PROSITE" id="PS50013"/>
    </source>
</evidence>
<keyword evidence="5" id="KW-0804">Transcription</keyword>
<name>A0A2G8LIF4_STIJA</name>
<sequence>MEESKGTPEVSKYKEQADNKNRMEAEGATIRQEHKKVMARHILTEIKKMCFQLEELDYEAMFVAIDTEQNLHSSGTTEGQKFLDKEVELLRKFGLSVIGVMLMVLLKKQPVQHLRTSVQELFNEKYYAGTGRRAMSYKQLAMGNIVVDGLPPGITCKRPSAYGVHDLQAILRSKNSITIRSSSNATITPVANCHQQMNMTRIKTKALAWMKLFIHLRPRGTCSHSAGHIEDLHSCPENTEEDVHEEVEAGEEKEQEDEAADFFPVEKVLKKRQKKGETQYLVKWHGYSSKYNQWVDAGSISKEALDMYKGI</sequence>
<dbReference type="GO" id="GO:0031507">
    <property type="term" value="P:heterochromatin formation"/>
    <property type="evidence" value="ECO:0007669"/>
    <property type="project" value="InterPro"/>
</dbReference>
<keyword evidence="4" id="KW-0238">DNA-binding</keyword>
<dbReference type="Gene3D" id="3.90.1460.10">
    <property type="entry name" value="GTF2I-like"/>
    <property type="match status" value="1"/>
</dbReference>
<dbReference type="SMART" id="SM00298">
    <property type="entry name" value="CHROMO"/>
    <property type="match status" value="1"/>
</dbReference>
<feature type="region of interest" description="Disordered" evidence="7">
    <location>
        <begin position="237"/>
        <end position="258"/>
    </location>
</feature>
<evidence type="ECO:0000256" key="6">
    <source>
        <dbReference type="ARBA" id="ARBA00023242"/>
    </source>
</evidence>
<dbReference type="GO" id="GO:0005634">
    <property type="term" value="C:nucleus"/>
    <property type="evidence" value="ECO:0007669"/>
    <property type="project" value="UniProtKB-SubCell"/>
</dbReference>
<keyword evidence="10" id="KW-1185">Reference proteome</keyword>
<dbReference type="SUPFAM" id="SSF54160">
    <property type="entry name" value="Chromo domain-like"/>
    <property type="match status" value="1"/>
</dbReference>
<comment type="caution">
    <text evidence="9">The sequence shown here is derived from an EMBL/GenBank/DDBJ whole genome shotgun (WGS) entry which is preliminary data.</text>
</comment>
<dbReference type="CDD" id="cd00024">
    <property type="entry name" value="CD_CSD"/>
    <property type="match status" value="1"/>
</dbReference>
<evidence type="ECO:0000313" key="10">
    <source>
        <dbReference type="Proteomes" id="UP000230750"/>
    </source>
</evidence>
<dbReference type="SUPFAM" id="SSF117773">
    <property type="entry name" value="GTF2I-like repeat"/>
    <property type="match status" value="1"/>
</dbReference>
<dbReference type="InterPro" id="IPR036647">
    <property type="entry name" value="GTF2I-like_rpt_sf"/>
</dbReference>
<organism evidence="9 10">
    <name type="scientific">Stichopus japonicus</name>
    <name type="common">Sea cucumber</name>
    <dbReference type="NCBI Taxonomy" id="307972"/>
    <lineage>
        <taxon>Eukaryota</taxon>
        <taxon>Metazoa</taxon>
        <taxon>Echinodermata</taxon>
        <taxon>Eleutherozoa</taxon>
        <taxon>Echinozoa</taxon>
        <taxon>Holothuroidea</taxon>
        <taxon>Aspidochirotacea</taxon>
        <taxon>Aspidochirotida</taxon>
        <taxon>Stichopodidae</taxon>
        <taxon>Apostichopus</taxon>
    </lineage>
</organism>
<dbReference type="InterPro" id="IPR044251">
    <property type="entry name" value="LHP1-like"/>
</dbReference>
<dbReference type="Pfam" id="PF02946">
    <property type="entry name" value="GTF2I"/>
    <property type="match status" value="1"/>
</dbReference>
<evidence type="ECO:0000256" key="2">
    <source>
        <dbReference type="ARBA" id="ARBA00022737"/>
    </source>
</evidence>
<gene>
    <name evidence="9" type="ORF">BSL78_03034</name>
</gene>
<dbReference type="InterPro" id="IPR023780">
    <property type="entry name" value="Chromo_domain"/>
</dbReference>
<keyword evidence="6" id="KW-0539">Nucleus</keyword>
<evidence type="ECO:0000256" key="5">
    <source>
        <dbReference type="ARBA" id="ARBA00023163"/>
    </source>
</evidence>
<evidence type="ECO:0000256" key="7">
    <source>
        <dbReference type="SAM" id="MobiDB-lite"/>
    </source>
</evidence>
<evidence type="ECO:0000256" key="3">
    <source>
        <dbReference type="ARBA" id="ARBA00023015"/>
    </source>
</evidence>
<dbReference type="InterPro" id="IPR016197">
    <property type="entry name" value="Chromo-like_dom_sf"/>
</dbReference>
<dbReference type="Pfam" id="PF00385">
    <property type="entry name" value="Chromo"/>
    <property type="match status" value="1"/>
</dbReference>
<feature type="region of interest" description="Disordered" evidence="7">
    <location>
        <begin position="1"/>
        <end position="25"/>
    </location>
</feature>
<dbReference type="PANTHER" id="PTHR47240">
    <property type="entry name" value="CHROMO DOMAIN-CONTAINING PROTEIN LHP1"/>
    <property type="match status" value="1"/>
</dbReference>
<keyword evidence="3" id="KW-0805">Transcription regulation</keyword>
<dbReference type="PROSITE" id="PS50013">
    <property type="entry name" value="CHROMO_2"/>
    <property type="match status" value="1"/>
</dbReference>
<reference evidence="9 10" key="1">
    <citation type="journal article" date="2017" name="PLoS Biol.">
        <title>The sea cucumber genome provides insights into morphological evolution and visceral regeneration.</title>
        <authorList>
            <person name="Zhang X."/>
            <person name="Sun L."/>
            <person name="Yuan J."/>
            <person name="Sun Y."/>
            <person name="Gao Y."/>
            <person name="Zhang L."/>
            <person name="Li S."/>
            <person name="Dai H."/>
            <person name="Hamel J.F."/>
            <person name="Liu C."/>
            <person name="Yu Y."/>
            <person name="Liu S."/>
            <person name="Lin W."/>
            <person name="Guo K."/>
            <person name="Jin S."/>
            <person name="Xu P."/>
            <person name="Storey K.B."/>
            <person name="Huan P."/>
            <person name="Zhang T."/>
            <person name="Zhou Y."/>
            <person name="Zhang J."/>
            <person name="Lin C."/>
            <person name="Li X."/>
            <person name="Xing L."/>
            <person name="Huo D."/>
            <person name="Sun M."/>
            <person name="Wang L."/>
            <person name="Mercier A."/>
            <person name="Li F."/>
            <person name="Yang H."/>
            <person name="Xiang J."/>
        </authorList>
    </citation>
    <scope>NUCLEOTIDE SEQUENCE [LARGE SCALE GENOMIC DNA]</scope>
    <source>
        <strain evidence="9">Shaxun</strain>
        <tissue evidence="9">Muscle</tissue>
    </source>
</reference>